<dbReference type="Gene3D" id="3.10.100.10">
    <property type="entry name" value="Mannose-Binding Protein A, subunit A"/>
    <property type="match status" value="1"/>
</dbReference>
<reference evidence="4" key="2">
    <citation type="submission" date="2025-08" db="UniProtKB">
        <authorList>
            <consortium name="RefSeq"/>
        </authorList>
    </citation>
    <scope>IDENTIFICATION</scope>
    <source>
        <strain evidence="4">14028-0561.14</strain>
        <tissue evidence="4">Whole fly</tissue>
    </source>
</reference>
<dbReference type="PANTHER" id="PTHR22803">
    <property type="entry name" value="MANNOSE, PHOSPHOLIPASE, LECTIN RECEPTOR RELATED"/>
    <property type="match status" value="1"/>
</dbReference>
<organism evidence="3 4">
    <name type="scientific">Drosophila kikkawai</name>
    <name type="common">Fruit fly</name>
    <dbReference type="NCBI Taxonomy" id="30033"/>
    <lineage>
        <taxon>Eukaryota</taxon>
        <taxon>Metazoa</taxon>
        <taxon>Ecdysozoa</taxon>
        <taxon>Arthropoda</taxon>
        <taxon>Hexapoda</taxon>
        <taxon>Insecta</taxon>
        <taxon>Pterygota</taxon>
        <taxon>Neoptera</taxon>
        <taxon>Endopterygota</taxon>
        <taxon>Diptera</taxon>
        <taxon>Brachycera</taxon>
        <taxon>Muscomorpha</taxon>
        <taxon>Ephydroidea</taxon>
        <taxon>Drosophilidae</taxon>
        <taxon>Drosophila</taxon>
        <taxon>Sophophora</taxon>
    </lineage>
</organism>
<dbReference type="Proteomes" id="UP001652661">
    <property type="component" value="Chromosome 2L"/>
</dbReference>
<dbReference type="GeneID" id="108082548"/>
<feature type="domain" description="C-type lectin" evidence="2">
    <location>
        <begin position="29"/>
        <end position="141"/>
    </location>
</feature>
<dbReference type="PROSITE" id="PS50041">
    <property type="entry name" value="C_TYPE_LECTIN_2"/>
    <property type="match status" value="1"/>
</dbReference>
<dbReference type="Pfam" id="PF00059">
    <property type="entry name" value="Lectin_C"/>
    <property type="match status" value="1"/>
</dbReference>
<feature type="chain" id="PRO_5047517742" evidence="1">
    <location>
        <begin position="21"/>
        <end position="170"/>
    </location>
</feature>
<sequence length="170" mass="19968">MLYSAIILFSLALLKLQAAARPPAKFQLIGSRLFYIEKNTTVDWFEATRTCRRMNGVLATIRNQQELDLIVPKLEWDSKYWLFVNDLTQEGTFDSISFNPPFLNWRQGQPDNYNSNEDCVMIINNYMYDSVCDSKALFICERWDVTKRKEEESSSDELLIFNRTYVKGDF</sequence>
<gene>
    <name evidence="4" type="primary">LOC108082548</name>
</gene>
<keyword evidence="1" id="KW-0732">Signal</keyword>
<dbReference type="InterPro" id="IPR016186">
    <property type="entry name" value="C-type_lectin-like/link_sf"/>
</dbReference>
<keyword evidence="3" id="KW-1185">Reference proteome</keyword>
<proteinExistence type="predicted"/>
<dbReference type="InterPro" id="IPR001304">
    <property type="entry name" value="C-type_lectin-like"/>
</dbReference>
<accession>A0ABM4GFJ7</accession>
<dbReference type="RefSeq" id="XP_070141480.1">
    <property type="nucleotide sequence ID" value="XM_070285379.1"/>
</dbReference>
<reference evidence="3" key="1">
    <citation type="submission" date="2025-05" db="UniProtKB">
        <authorList>
            <consortium name="RefSeq"/>
        </authorList>
    </citation>
    <scope>NUCLEOTIDE SEQUENCE [LARGE SCALE GENOMIC DNA]</scope>
    <source>
        <strain evidence="3">14028-0561.14</strain>
    </source>
</reference>
<evidence type="ECO:0000313" key="3">
    <source>
        <dbReference type="Proteomes" id="UP001652661"/>
    </source>
</evidence>
<dbReference type="SMART" id="SM00034">
    <property type="entry name" value="CLECT"/>
    <property type="match status" value="1"/>
</dbReference>
<evidence type="ECO:0000256" key="1">
    <source>
        <dbReference type="SAM" id="SignalP"/>
    </source>
</evidence>
<feature type="signal peptide" evidence="1">
    <location>
        <begin position="1"/>
        <end position="20"/>
    </location>
</feature>
<evidence type="ECO:0000313" key="4">
    <source>
        <dbReference type="RefSeq" id="XP_070141480.1"/>
    </source>
</evidence>
<dbReference type="InterPro" id="IPR050111">
    <property type="entry name" value="C-type_lectin/snaclec_domain"/>
</dbReference>
<dbReference type="InterPro" id="IPR016187">
    <property type="entry name" value="CTDL_fold"/>
</dbReference>
<dbReference type="SUPFAM" id="SSF56436">
    <property type="entry name" value="C-type lectin-like"/>
    <property type="match status" value="1"/>
</dbReference>
<name>A0ABM4GFJ7_DROKI</name>
<protein>
    <submittedName>
        <fullName evidence="4">C-type lectin 37Db-like</fullName>
    </submittedName>
</protein>
<dbReference type="CDD" id="cd00037">
    <property type="entry name" value="CLECT"/>
    <property type="match status" value="1"/>
</dbReference>
<evidence type="ECO:0000259" key="2">
    <source>
        <dbReference type="PROSITE" id="PS50041"/>
    </source>
</evidence>